<keyword evidence="4" id="KW-0808">Transferase</keyword>
<dbReference type="Gene3D" id="3.40.50.150">
    <property type="entry name" value="Vaccinia Virus protein VP39"/>
    <property type="match status" value="2"/>
</dbReference>
<keyword evidence="3 7" id="KW-0489">Methyltransferase</keyword>
<evidence type="ECO:0000259" key="6">
    <source>
        <dbReference type="Pfam" id="PF05175"/>
    </source>
</evidence>
<evidence type="ECO:0000313" key="8">
    <source>
        <dbReference type="Proteomes" id="UP001168380"/>
    </source>
</evidence>
<dbReference type="EMBL" id="JAULRT010000062">
    <property type="protein sequence ID" value="MDO3384123.1"/>
    <property type="molecule type" value="Genomic_DNA"/>
</dbReference>
<keyword evidence="2" id="KW-0698">rRNA processing</keyword>
<evidence type="ECO:0000256" key="1">
    <source>
        <dbReference type="ARBA" id="ARBA00022490"/>
    </source>
</evidence>
<evidence type="ECO:0000256" key="3">
    <source>
        <dbReference type="ARBA" id="ARBA00022603"/>
    </source>
</evidence>
<dbReference type="PRINTS" id="PR00507">
    <property type="entry name" value="N12N6MTFRASE"/>
</dbReference>
<comment type="caution">
    <text evidence="7">The sequence shown here is derived from an EMBL/GenBank/DDBJ whole genome shotgun (WGS) entry which is preliminary data.</text>
</comment>
<evidence type="ECO:0000256" key="2">
    <source>
        <dbReference type="ARBA" id="ARBA00022552"/>
    </source>
</evidence>
<keyword evidence="1" id="KW-0963">Cytoplasm</keyword>
<dbReference type="PROSITE" id="PS00092">
    <property type="entry name" value="N6_MTASE"/>
    <property type="match status" value="1"/>
</dbReference>
<reference evidence="7" key="1">
    <citation type="submission" date="2023-07" db="EMBL/GenBank/DDBJ databases">
        <title>Gilvimarinus algae sp. nov., isolated from the surface of Kelp.</title>
        <authorList>
            <person name="Sun Y.Y."/>
            <person name="Gong Y."/>
            <person name="Du Z.J."/>
        </authorList>
    </citation>
    <scope>NUCLEOTIDE SEQUENCE</scope>
    <source>
        <strain evidence="7">SDUM040014</strain>
    </source>
</reference>
<accession>A0ABT8TJ50</accession>
<protein>
    <submittedName>
        <fullName evidence="7">Methyltransferase</fullName>
    </submittedName>
</protein>
<dbReference type="Pfam" id="PF05175">
    <property type="entry name" value="MTS"/>
    <property type="match status" value="1"/>
</dbReference>
<dbReference type="PANTHER" id="PTHR47816:SF4">
    <property type="entry name" value="RIBOSOMAL RNA SMALL SUBUNIT METHYLTRANSFERASE C"/>
    <property type="match status" value="1"/>
</dbReference>
<keyword evidence="8" id="KW-1185">Reference proteome</keyword>
<organism evidence="7 8">
    <name type="scientific">Gilvimarinus algae</name>
    <dbReference type="NCBI Taxonomy" id="3058037"/>
    <lineage>
        <taxon>Bacteria</taxon>
        <taxon>Pseudomonadati</taxon>
        <taxon>Pseudomonadota</taxon>
        <taxon>Gammaproteobacteria</taxon>
        <taxon>Cellvibrionales</taxon>
        <taxon>Cellvibrionaceae</taxon>
        <taxon>Gilvimarinus</taxon>
    </lineage>
</organism>
<dbReference type="InterPro" id="IPR029063">
    <property type="entry name" value="SAM-dependent_MTases_sf"/>
</dbReference>
<dbReference type="InterPro" id="IPR046977">
    <property type="entry name" value="RsmC/RlmG"/>
</dbReference>
<dbReference type="InterPro" id="IPR007848">
    <property type="entry name" value="Small_mtfrase_dom"/>
</dbReference>
<dbReference type="Proteomes" id="UP001168380">
    <property type="component" value="Unassembled WGS sequence"/>
</dbReference>
<dbReference type="PANTHER" id="PTHR47816">
    <property type="entry name" value="RIBOSOMAL RNA SMALL SUBUNIT METHYLTRANSFERASE C"/>
    <property type="match status" value="1"/>
</dbReference>
<evidence type="ECO:0000313" key="7">
    <source>
        <dbReference type="EMBL" id="MDO3384123.1"/>
    </source>
</evidence>
<dbReference type="SUPFAM" id="SSF53335">
    <property type="entry name" value="S-adenosyl-L-methionine-dependent methyltransferases"/>
    <property type="match status" value="2"/>
</dbReference>
<dbReference type="InterPro" id="IPR002052">
    <property type="entry name" value="DNA_methylase_N6_adenine_CS"/>
</dbReference>
<keyword evidence="5" id="KW-0949">S-adenosyl-L-methionine</keyword>
<feature type="domain" description="Methyltransferase small" evidence="6">
    <location>
        <begin position="172"/>
        <end position="344"/>
    </location>
</feature>
<dbReference type="GO" id="GO:0032259">
    <property type="term" value="P:methylation"/>
    <property type="evidence" value="ECO:0007669"/>
    <property type="project" value="UniProtKB-KW"/>
</dbReference>
<dbReference type="GO" id="GO:0008168">
    <property type="term" value="F:methyltransferase activity"/>
    <property type="evidence" value="ECO:0007669"/>
    <property type="project" value="UniProtKB-KW"/>
</dbReference>
<evidence type="ECO:0000256" key="5">
    <source>
        <dbReference type="ARBA" id="ARBA00022691"/>
    </source>
</evidence>
<dbReference type="RefSeq" id="WP_302715414.1">
    <property type="nucleotide sequence ID" value="NZ_JAULRT010000062.1"/>
</dbReference>
<dbReference type="CDD" id="cd02440">
    <property type="entry name" value="AdoMet_MTases"/>
    <property type="match status" value="1"/>
</dbReference>
<gene>
    <name evidence="7" type="ORF">QWI16_18220</name>
</gene>
<name>A0ABT8TJ50_9GAMM</name>
<evidence type="ECO:0000256" key="4">
    <source>
        <dbReference type="ARBA" id="ARBA00022679"/>
    </source>
</evidence>
<sequence length="349" mass="38218">MMSTDPALQWLLQQASPKGDSLWLCDEHFYGFEQQLPATENHRYLCNRYDIAQRMRAAGCQVSFNDFDAETIPEASVETVFYRLSKEKPVVHHLMNTAARVLRPGGVLHIAGLKNEGAKTLLEKAAACLGTTKATRKNGLAYVASLPKQSSNSVKLDDQNYHQLRPLNSDATYLSKPGVFGWQKVDAGSAFLLATLKAQPRPWITESLLDLGCGYGYLAFAAARELAEKAPSTLALTDNNAAALLAAKANAERLGLSASVIASDAGREVQGEFDTILCNPPFHQGFALSEDLTGRFLTSAARHLRKNGSAFFVVNAFIPAEEKARPLFKSVRTLANNRQFKVLQLSQTQ</sequence>
<proteinExistence type="predicted"/>